<accession>A0ABT5MDV5</accession>
<evidence type="ECO:0000259" key="1">
    <source>
        <dbReference type="PROSITE" id="PS50943"/>
    </source>
</evidence>
<comment type="caution">
    <text evidence="2">The sequence shown here is derived from an EMBL/GenBank/DDBJ whole genome shotgun (WGS) entry which is preliminary data.</text>
</comment>
<proteinExistence type="predicted"/>
<dbReference type="InterPro" id="IPR010982">
    <property type="entry name" value="Lambda_DNA-bd_dom_sf"/>
</dbReference>
<dbReference type="SUPFAM" id="SSF47413">
    <property type="entry name" value="lambda repressor-like DNA-binding domains"/>
    <property type="match status" value="2"/>
</dbReference>
<gene>
    <name evidence="2" type="ORF">PSQ39_08995</name>
</gene>
<feature type="domain" description="HTH cro/C1-type" evidence="1">
    <location>
        <begin position="78"/>
        <end position="131"/>
    </location>
</feature>
<protein>
    <submittedName>
        <fullName evidence="2">Helix-turn-helix transcriptional regulator</fullName>
    </submittedName>
</protein>
<reference evidence="2 3" key="1">
    <citation type="submission" date="2023-02" db="EMBL/GenBank/DDBJ databases">
        <title>Bacterial whole genome sequence for Curvibacter sp. HBC28.</title>
        <authorList>
            <person name="Le V."/>
            <person name="Ko S.-R."/>
            <person name="Ahn C.-Y."/>
            <person name="Oh H.-M."/>
        </authorList>
    </citation>
    <scope>NUCLEOTIDE SEQUENCE [LARGE SCALE GENOMIC DNA]</scope>
    <source>
        <strain evidence="2 3">HBC28</strain>
    </source>
</reference>
<dbReference type="CDD" id="cd00093">
    <property type="entry name" value="HTH_XRE"/>
    <property type="match status" value="2"/>
</dbReference>
<dbReference type="Gene3D" id="1.10.260.40">
    <property type="entry name" value="lambda repressor-like DNA-binding domains"/>
    <property type="match status" value="2"/>
</dbReference>
<keyword evidence="3" id="KW-1185">Reference proteome</keyword>
<dbReference type="Pfam" id="PF13560">
    <property type="entry name" value="HTH_31"/>
    <property type="match status" value="1"/>
</dbReference>
<evidence type="ECO:0000313" key="3">
    <source>
        <dbReference type="Proteomes" id="UP001528672"/>
    </source>
</evidence>
<evidence type="ECO:0000313" key="2">
    <source>
        <dbReference type="EMBL" id="MDD0814764.1"/>
    </source>
</evidence>
<dbReference type="PROSITE" id="PS50943">
    <property type="entry name" value="HTH_CROC1"/>
    <property type="match status" value="2"/>
</dbReference>
<dbReference type="RefSeq" id="WP_273926436.1">
    <property type="nucleotide sequence ID" value="NZ_JAQSIN010000002.1"/>
</dbReference>
<sequence length="161" mass="17652">MQFLVIPNQVAAQVKALRQAQQVSVAEVAGYMQVSQSRYSRIENRPLAIKLHQFYLLMEALGADVLPFPDLAALRDQLVQARRATGLTQARFGPLVGVTQSRIAHIEADPAHISVELFLKLLATLQIPLYIGQHVYRPSPAAQARLAPQALPEPEARAGIA</sequence>
<dbReference type="Proteomes" id="UP001528672">
    <property type="component" value="Unassembled WGS sequence"/>
</dbReference>
<dbReference type="EMBL" id="JAQSIO010000003">
    <property type="protein sequence ID" value="MDD0814764.1"/>
    <property type="molecule type" value="Genomic_DNA"/>
</dbReference>
<organism evidence="2 3">
    <name type="scientific">Curvibacter microcysteis</name>
    <dbReference type="NCBI Taxonomy" id="3026419"/>
    <lineage>
        <taxon>Bacteria</taxon>
        <taxon>Pseudomonadati</taxon>
        <taxon>Pseudomonadota</taxon>
        <taxon>Betaproteobacteria</taxon>
        <taxon>Burkholderiales</taxon>
        <taxon>Comamonadaceae</taxon>
        <taxon>Curvibacter</taxon>
    </lineage>
</organism>
<name>A0ABT5MDV5_9BURK</name>
<dbReference type="SMART" id="SM00530">
    <property type="entry name" value="HTH_XRE"/>
    <property type="match status" value="2"/>
</dbReference>
<dbReference type="Pfam" id="PF01381">
    <property type="entry name" value="HTH_3"/>
    <property type="match status" value="1"/>
</dbReference>
<feature type="domain" description="HTH cro/C1-type" evidence="1">
    <location>
        <begin position="14"/>
        <end position="68"/>
    </location>
</feature>
<dbReference type="InterPro" id="IPR001387">
    <property type="entry name" value="Cro/C1-type_HTH"/>
</dbReference>